<reference evidence="3 4" key="1">
    <citation type="submission" date="2023-05" db="EMBL/GenBank/DDBJ databases">
        <title>Siderophore-mediated competition between Bacillus subtilis and Pseudomonas marginalis.</title>
        <authorList>
            <person name="Lyng M."/>
            <person name="Joergensen J.P.B."/>
            <person name="Schostag M.D."/>
            <person name="Jarmusch S.A."/>
            <person name="Aguilar D.K.C."/>
            <person name="Andrade C.N.L."/>
            <person name="Kovacs A.T."/>
        </authorList>
    </citation>
    <scope>NUCLEOTIDE SEQUENCE [LARGE SCALE GENOMIC DNA]</scope>
    <source>
        <strain evidence="3 4">P8_72</strain>
    </source>
</reference>
<proteinExistence type="predicted"/>
<dbReference type="SMART" id="SM00332">
    <property type="entry name" value="PP2Cc"/>
    <property type="match status" value="1"/>
</dbReference>
<keyword evidence="4" id="KW-1185">Reference proteome</keyword>
<evidence type="ECO:0000313" key="4">
    <source>
        <dbReference type="Proteomes" id="UP001287024"/>
    </source>
</evidence>
<dbReference type="EMBL" id="JASFAG010000002">
    <property type="protein sequence ID" value="MDX9678238.1"/>
    <property type="molecule type" value="Genomic_DNA"/>
</dbReference>
<dbReference type="Gene3D" id="3.60.40.10">
    <property type="entry name" value="PPM-type phosphatase domain"/>
    <property type="match status" value="1"/>
</dbReference>
<comment type="caution">
    <text evidence="3">The sequence shown here is derived from an EMBL/GenBank/DDBJ whole genome shotgun (WGS) entry which is preliminary data.</text>
</comment>
<sequence>MNYWKTPIQKQITAWLSRRTARSGVRRVGPLSAAIASEIGAVRTENQDRAILVQGWDGDGRRFAVAAVADGIGGMRDGGACAALALGAFVAAIHDIARSGPLDSEEWLSRAIFAANEAVHYQFRGTGGSTLVAALIRSRMPSFWGSAGDSRVYQTYNGKLLQLSVDDTIAGQLGKKDDESGEQSKLLQYVGMGSDLEPHIKKVLSDGDDQLILTTDGIHYLSKNSNWFDRVILNSPDPGSCAKRLIDIAMWCGGPDNASITIIPTAHDFGDDIEPLYDCLEIWDSHGDLQLIGKNEQDIVTPSISPIPEVATPTPTNKKRNTPNKARASRQVIREEDNKQQTNIEEKKASPKRTPRKKQKNEVPQLLMEFPNKSN</sequence>
<gene>
    <name evidence="3" type="ORF">QMK45_20220</name>
</gene>
<feature type="compositionally biased region" description="Basic and acidic residues" evidence="1">
    <location>
        <begin position="332"/>
        <end position="349"/>
    </location>
</feature>
<feature type="region of interest" description="Disordered" evidence="1">
    <location>
        <begin position="304"/>
        <end position="375"/>
    </location>
</feature>
<accession>A0ABU5BNH1</accession>
<dbReference type="Pfam" id="PF13672">
    <property type="entry name" value="PP2C_2"/>
    <property type="match status" value="1"/>
</dbReference>
<dbReference type="Proteomes" id="UP001287024">
    <property type="component" value="Unassembled WGS sequence"/>
</dbReference>
<dbReference type="PROSITE" id="PS51746">
    <property type="entry name" value="PPM_2"/>
    <property type="match status" value="1"/>
</dbReference>
<dbReference type="InterPro" id="IPR001932">
    <property type="entry name" value="PPM-type_phosphatase-like_dom"/>
</dbReference>
<protein>
    <submittedName>
        <fullName evidence="3">Protein phosphatase 2C domain-containing protein</fullName>
    </submittedName>
</protein>
<evidence type="ECO:0000313" key="3">
    <source>
        <dbReference type="EMBL" id="MDX9678238.1"/>
    </source>
</evidence>
<dbReference type="CDD" id="cd00143">
    <property type="entry name" value="PP2Cc"/>
    <property type="match status" value="1"/>
</dbReference>
<organism evidence="3 4">
    <name type="scientific">Pseudomonas zeae</name>
    <dbReference type="NCBI Taxonomy" id="2745510"/>
    <lineage>
        <taxon>Bacteria</taxon>
        <taxon>Pseudomonadati</taxon>
        <taxon>Pseudomonadota</taxon>
        <taxon>Gammaproteobacteria</taxon>
        <taxon>Pseudomonadales</taxon>
        <taxon>Pseudomonadaceae</taxon>
        <taxon>Pseudomonas</taxon>
    </lineage>
</organism>
<name>A0ABU5BNH1_9PSED</name>
<evidence type="ECO:0000259" key="2">
    <source>
        <dbReference type="PROSITE" id="PS51746"/>
    </source>
</evidence>
<feature type="domain" description="PPM-type phosphatase" evidence="2">
    <location>
        <begin position="32"/>
        <end position="265"/>
    </location>
</feature>
<dbReference type="SUPFAM" id="SSF81606">
    <property type="entry name" value="PP2C-like"/>
    <property type="match status" value="1"/>
</dbReference>
<evidence type="ECO:0000256" key="1">
    <source>
        <dbReference type="SAM" id="MobiDB-lite"/>
    </source>
</evidence>
<dbReference type="InterPro" id="IPR036457">
    <property type="entry name" value="PPM-type-like_dom_sf"/>
</dbReference>
<feature type="compositionally biased region" description="Basic residues" evidence="1">
    <location>
        <begin position="350"/>
        <end position="359"/>
    </location>
</feature>
<dbReference type="RefSeq" id="WP_320337080.1">
    <property type="nucleotide sequence ID" value="NZ_JASFAG010000002.1"/>
</dbReference>